<dbReference type="PANTHER" id="PTHR10953:SF102">
    <property type="entry name" value="ADENYLYLTRANSFERASE AND SULFURTRANSFERASE MOCS3"/>
    <property type="match status" value="1"/>
</dbReference>
<dbReference type="Gene3D" id="3.40.250.10">
    <property type="entry name" value="Rhodanese-like domain"/>
    <property type="match status" value="1"/>
</dbReference>
<feature type="domain" description="Rhodanese" evidence="14">
    <location>
        <begin position="29"/>
        <end position="119"/>
    </location>
</feature>
<dbReference type="GO" id="GO:0005829">
    <property type="term" value="C:cytosol"/>
    <property type="evidence" value="ECO:0007669"/>
    <property type="project" value="TreeGrafter"/>
</dbReference>
<dbReference type="EMBL" id="NVXX01000043">
    <property type="protein sequence ID" value="PKH15634.1"/>
    <property type="molecule type" value="Genomic_DNA"/>
</dbReference>
<comment type="catalytic activity">
    <reaction evidence="6">
        <text>[molybdopterin-synthase sulfur-carrier protein]-C-terminal Gly-Gly + ATP + H(+) = [molybdopterin-synthase sulfur-carrier protein]-C-terminal Gly-Gly-AMP + diphosphate</text>
        <dbReference type="Rhea" id="RHEA:43616"/>
        <dbReference type="Rhea" id="RHEA-COMP:12159"/>
        <dbReference type="Rhea" id="RHEA-COMP:12202"/>
        <dbReference type="ChEBI" id="CHEBI:15378"/>
        <dbReference type="ChEBI" id="CHEBI:30616"/>
        <dbReference type="ChEBI" id="CHEBI:33019"/>
        <dbReference type="ChEBI" id="CHEBI:90618"/>
        <dbReference type="ChEBI" id="CHEBI:90778"/>
        <dbReference type="EC" id="2.7.7.80"/>
    </reaction>
</comment>
<evidence type="ECO:0000256" key="9">
    <source>
        <dbReference type="ARBA" id="ARBA00066884"/>
    </source>
</evidence>
<dbReference type="InterPro" id="IPR035985">
    <property type="entry name" value="Ubiquitin-activating_enz"/>
</dbReference>
<protein>
    <recommendedName>
        <fullName evidence="10">Molybdopterin-synthase adenylyltransferase</fullName>
        <ecNumber evidence="9">2.7.7.80</ecNumber>
    </recommendedName>
    <alternativeName>
        <fullName evidence="13">MoaD protein adenylase</fullName>
    </alternativeName>
    <alternativeName>
        <fullName evidence="11">Molybdopterin-converting factor subunit 1 adenylase</fullName>
    </alternativeName>
    <alternativeName>
        <fullName evidence="12">Sulfur carrier protein MoaD adenylyltransferase</fullName>
    </alternativeName>
</protein>
<evidence type="ECO:0000256" key="11">
    <source>
        <dbReference type="ARBA" id="ARBA00075110"/>
    </source>
</evidence>
<organism evidence="15 16">
    <name type="scientific">Pseudomonas fluorescens</name>
    <dbReference type="NCBI Taxonomy" id="294"/>
    <lineage>
        <taxon>Bacteria</taxon>
        <taxon>Pseudomonadati</taxon>
        <taxon>Pseudomonadota</taxon>
        <taxon>Gammaproteobacteria</taxon>
        <taxon>Pseudomonadales</taxon>
        <taxon>Pseudomonadaceae</taxon>
        <taxon>Pseudomonas</taxon>
    </lineage>
</organism>
<evidence type="ECO:0000256" key="12">
    <source>
        <dbReference type="ARBA" id="ARBA00075328"/>
    </source>
</evidence>
<evidence type="ECO:0000256" key="3">
    <source>
        <dbReference type="ARBA" id="ARBA00022679"/>
    </source>
</evidence>
<dbReference type="Gene3D" id="3.40.50.720">
    <property type="entry name" value="NAD(P)-binding Rossmann-like Domain"/>
    <property type="match status" value="1"/>
</dbReference>
<name>A0A2N1DXS5_PSEFL</name>
<dbReference type="InterPro" id="IPR000594">
    <property type="entry name" value="ThiF_NAD_FAD-bd"/>
</dbReference>
<dbReference type="AlphaFoldDB" id="A0A2N1DXS5"/>
<proteinExistence type="inferred from homology"/>
<comment type="pathway">
    <text evidence="1">Cofactor biosynthesis; molybdopterin biosynthesis.</text>
</comment>
<dbReference type="CDD" id="cd00158">
    <property type="entry name" value="RHOD"/>
    <property type="match status" value="1"/>
</dbReference>
<dbReference type="RefSeq" id="WP_083217971.1">
    <property type="nucleotide sequence ID" value="NZ_JACYMZ010000003.1"/>
</dbReference>
<keyword evidence="4" id="KW-0547">Nucleotide-binding</keyword>
<dbReference type="PROSITE" id="PS50206">
    <property type="entry name" value="RHODANESE_3"/>
    <property type="match status" value="1"/>
</dbReference>
<dbReference type="PANTHER" id="PTHR10953">
    <property type="entry name" value="UBIQUITIN-ACTIVATING ENZYME E1"/>
    <property type="match status" value="1"/>
</dbReference>
<dbReference type="Pfam" id="PF00581">
    <property type="entry name" value="Rhodanese"/>
    <property type="match status" value="1"/>
</dbReference>
<dbReference type="InterPro" id="IPR001763">
    <property type="entry name" value="Rhodanese-like_dom"/>
</dbReference>
<dbReference type="SUPFAM" id="SSF52821">
    <property type="entry name" value="Rhodanese/Cell cycle control phosphatase"/>
    <property type="match status" value="1"/>
</dbReference>
<dbReference type="GO" id="GO:0005524">
    <property type="term" value="F:ATP binding"/>
    <property type="evidence" value="ECO:0007669"/>
    <property type="project" value="UniProtKB-KW"/>
</dbReference>
<dbReference type="CDD" id="cd00757">
    <property type="entry name" value="ThiF_MoeB_HesA_family"/>
    <property type="match status" value="1"/>
</dbReference>
<evidence type="ECO:0000256" key="13">
    <source>
        <dbReference type="ARBA" id="ARBA00078531"/>
    </source>
</evidence>
<dbReference type="FunFam" id="3.40.50.720:FF:000033">
    <property type="entry name" value="Adenylyltransferase and sulfurtransferase MOCS3"/>
    <property type="match status" value="1"/>
</dbReference>
<dbReference type="InterPro" id="IPR036873">
    <property type="entry name" value="Rhodanese-like_dom_sf"/>
</dbReference>
<evidence type="ECO:0000259" key="14">
    <source>
        <dbReference type="PROSITE" id="PS50206"/>
    </source>
</evidence>
<dbReference type="Proteomes" id="UP000233564">
    <property type="component" value="Unassembled WGS sequence"/>
</dbReference>
<comment type="subunit">
    <text evidence="8">Homodimer. Forms a stable heterotetrameric complex of 2 MoeB and 2 MoaD during adenylation of MoaD.</text>
</comment>
<dbReference type="SMART" id="SM00450">
    <property type="entry name" value="RHOD"/>
    <property type="match status" value="1"/>
</dbReference>
<comment type="function">
    <text evidence="7">Catalyzes the adenylation by ATP of the carboxyl group of the C-terminal glycine of sulfur carrier protein MoaD.</text>
</comment>
<dbReference type="Pfam" id="PF00899">
    <property type="entry name" value="ThiF"/>
    <property type="match status" value="1"/>
</dbReference>
<evidence type="ECO:0000313" key="15">
    <source>
        <dbReference type="EMBL" id="PKH15634.1"/>
    </source>
</evidence>
<dbReference type="GO" id="GO:0061605">
    <property type="term" value="F:molybdopterin-synthase adenylyltransferase activity"/>
    <property type="evidence" value="ECO:0007669"/>
    <property type="project" value="UniProtKB-EC"/>
</dbReference>
<dbReference type="GO" id="GO:0004792">
    <property type="term" value="F:thiosulfate-cyanide sulfurtransferase activity"/>
    <property type="evidence" value="ECO:0007669"/>
    <property type="project" value="TreeGrafter"/>
</dbReference>
<comment type="caution">
    <text evidence="15">The sequence shown here is derived from an EMBL/GenBank/DDBJ whole genome shotgun (WGS) entry which is preliminary data.</text>
</comment>
<evidence type="ECO:0000256" key="7">
    <source>
        <dbReference type="ARBA" id="ARBA00055169"/>
    </source>
</evidence>
<keyword evidence="5" id="KW-0067">ATP-binding</keyword>
<evidence type="ECO:0000313" key="16">
    <source>
        <dbReference type="Proteomes" id="UP000233564"/>
    </source>
</evidence>
<dbReference type="GO" id="GO:0008146">
    <property type="term" value="F:sulfotransferase activity"/>
    <property type="evidence" value="ECO:0007669"/>
    <property type="project" value="TreeGrafter"/>
</dbReference>
<evidence type="ECO:0000256" key="2">
    <source>
        <dbReference type="ARBA" id="ARBA00009919"/>
    </source>
</evidence>
<accession>A0A2N1DXS5</accession>
<reference evidence="15 16" key="1">
    <citation type="submission" date="2017-08" db="EMBL/GenBank/DDBJ databases">
        <authorList>
            <person name="de Groot N.N."/>
        </authorList>
    </citation>
    <scope>NUCLEOTIDE SEQUENCE [LARGE SCALE GENOMIC DNA]</scope>
    <source>
        <strain evidence="15 16">PfR 37</strain>
    </source>
</reference>
<evidence type="ECO:0000256" key="4">
    <source>
        <dbReference type="ARBA" id="ARBA00022741"/>
    </source>
</evidence>
<evidence type="ECO:0000256" key="10">
    <source>
        <dbReference type="ARBA" id="ARBA00073635"/>
    </source>
</evidence>
<keyword evidence="3" id="KW-0808">Transferase</keyword>
<evidence type="ECO:0000256" key="1">
    <source>
        <dbReference type="ARBA" id="ARBA00005046"/>
    </source>
</evidence>
<sequence length="381" mass="41193">MDVMRAQEIKKRLERRVKEVDASTVLALLAPDSNVIDIREDEEVIHGMIPGAKHVKRGALESWLEDHVRDVEDIIVLYCESGKRSVYAVNALMSLGYKDVSSLRGGINNWKALGLPIEQPSSLNKCDFTRYARQMMLPEVGIRGQENLAAAKVLVVGAGGLGSPCLYYLVAAGVGTVGIADHDIVDQSNLHRQILYDQYDVGTRKAIAAERKIKNLNTHVKTNLYIDAVTENNAADIIASYDLIIDCTDNFAVRYALSDAAVKVNIPIVHGAVHRFQGTVGVFNLPGGPCYRCVYPEPPPKALSPSCTDAGVLGVTPGVIGVLQAAEAIKLILSPGAGRHHALLRYSGTSMSLTSVEIAARPDCPCQLSKKSEAPQCQTLL</sequence>
<dbReference type="EC" id="2.7.7.80" evidence="9"/>
<comment type="similarity">
    <text evidence="2">Belongs to the HesA/MoeB/ThiF family.</text>
</comment>
<dbReference type="GO" id="GO:0008641">
    <property type="term" value="F:ubiquitin-like modifier activating enzyme activity"/>
    <property type="evidence" value="ECO:0007669"/>
    <property type="project" value="InterPro"/>
</dbReference>
<evidence type="ECO:0000256" key="8">
    <source>
        <dbReference type="ARBA" id="ARBA00063809"/>
    </source>
</evidence>
<dbReference type="SUPFAM" id="SSF69572">
    <property type="entry name" value="Activating enzymes of the ubiquitin-like proteins"/>
    <property type="match status" value="1"/>
</dbReference>
<evidence type="ECO:0000256" key="5">
    <source>
        <dbReference type="ARBA" id="ARBA00022840"/>
    </source>
</evidence>
<dbReference type="InterPro" id="IPR045886">
    <property type="entry name" value="ThiF/MoeB/HesA"/>
</dbReference>
<gene>
    <name evidence="15" type="ORF">CIB54_23085</name>
</gene>
<evidence type="ECO:0000256" key="6">
    <source>
        <dbReference type="ARBA" id="ARBA00052218"/>
    </source>
</evidence>